<proteinExistence type="predicted"/>
<comment type="caution">
    <text evidence="2">The sequence shown here is derived from an EMBL/GenBank/DDBJ whole genome shotgun (WGS) entry which is preliminary data.</text>
</comment>
<evidence type="ECO:0000259" key="1">
    <source>
        <dbReference type="Pfam" id="PF02384"/>
    </source>
</evidence>
<reference evidence="3" key="1">
    <citation type="journal article" date="2015" name="MBio">
        <title>Genome-Resolved Metagenomic Analysis Reveals Roles for Candidate Phyla and Other Microbial Community Members in Biogeochemical Transformations in Oil Reservoirs.</title>
        <authorList>
            <person name="Hu P."/>
            <person name="Tom L."/>
            <person name="Singh A."/>
            <person name="Thomas B.C."/>
            <person name="Baker B.J."/>
            <person name="Piceno Y.M."/>
            <person name="Andersen G.L."/>
            <person name="Banfield J.F."/>
        </authorList>
    </citation>
    <scope>NUCLEOTIDE SEQUENCE [LARGE SCALE GENOMIC DNA]</scope>
</reference>
<dbReference type="InterPro" id="IPR052916">
    <property type="entry name" value="Type-I_RE_MTase_Subunit"/>
</dbReference>
<name>A0A101I0I9_UNCT6</name>
<evidence type="ECO:0000313" key="2">
    <source>
        <dbReference type="EMBL" id="KUK85605.1"/>
    </source>
</evidence>
<dbReference type="PANTHER" id="PTHR42998">
    <property type="entry name" value="TYPE I RESTRICTION ENZYME HINDVIIP M PROTEIN-RELATED"/>
    <property type="match status" value="1"/>
</dbReference>
<dbReference type="PANTHER" id="PTHR42998:SF1">
    <property type="entry name" value="TYPE I RESTRICTION ENZYME HINDI METHYLASE SUBUNIT"/>
    <property type="match status" value="1"/>
</dbReference>
<dbReference type="SUPFAM" id="SSF53335">
    <property type="entry name" value="S-adenosyl-L-methionine-dependent methyltransferases"/>
    <property type="match status" value="1"/>
</dbReference>
<feature type="domain" description="DNA methylase adenine-specific" evidence="1">
    <location>
        <begin position="103"/>
        <end position="219"/>
    </location>
</feature>
<dbReference type="AlphaFoldDB" id="A0A101I0I9"/>
<dbReference type="InterPro" id="IPR003356">
    <property type="entry name" value="DNA_methylase_A-5"/>
</dbReference>
<protein>
    <submittedName>
        <fullName evidence="2">Type I restriction enzyme HsdR protein N-terminal domain protein</fullName>
    </submittedName>
</protein>
<accession>A0A101I0I9</accession>
<dbReference type="GO" id="GO:0003677">
    <property type="term" value="F:DNA binding"/>
    <property type="evidence" value="ECO:0007669"/>
    <property type="project" value="InterPro"/>
</dbReference>
<organism evidence="2 3">
    <name type="scientific">candidate division TA06 bacterium 34_109</name>
    <dbReference type="NCBI Taxonomy" id="1635277"/>
    <lineage>
        <taxon>Bacteria</taxon>
        <taxon>Bacteria division TA06</taxon>
    </lineage>
</organism>
<dbReference type="Proteomes" id="UP000053467">
    <property type="component" value="Unassembled WGS sequence"/>
</dbReference>
<dbReference type="Pfam" id="PF02384">
    <property type="entry name" value="N6_Mtase"/>
    <property type="match status" value="1"/>
</dbReference>
<dbReference type="GO" id="GO:0008170">
    <property type="term" value="F:N-methyltransferase activity"/>
    <property type="evidence" value="ECO:0007669"/>
    <property type="project" value="InterPro"/>
</dbReference>
<gene>
    <name evidence="2" type="ORF">XE03_1977</name>
</gene>
<dbReference type="InterPro" id="IPR029063">
    <property type="entry name" value="SAM-dependent_MTases_sf"/>
</dbReference>
<sequence>MVLRDAGVKVFDEIFKLIYAKLYDEWNGINNPEYQLEFFAGDRSPGQVKRAISILLEGAKKRWAGVFESTDKIGMIDTHLKVCVSFLEKIKLLISNLRVIDEAFKYLIPKGSKKKEGQFFTPRPILDMVVKMLNPKAHEFIIDPNRGSAGFLLHSVKWFAGGVIIGKGLPVAVENFVQNNIYGIDFAKEAIKIAKAINIIIGDGKSQIFGSGTNGDSLNPLLWNNEIKIALRTRLLRFP</sequence>
<dbReference type="Gene3D" id="3.40.50.150">
    <property type="entry name" value="Vaccinia Virus protein VP39"/>
    <property type="match status" value="1"/>
</dbReference>
<dbReference type="EMBL" id="LGGX01000054">
    <property type="protein sequence ID" value="KUK85605.1"/>
    <property type="molecule type" value="Genomic_DNA"/>
</dbReference>
<dbReference type="PRINTS" id="PR00507">
    <property type="entry name" value="N12N6MTFRASE"/>
</dbReference>
<evidence type="ECO:0000313" key="3">
    <source>
        <dbReference type="Proteomes" id="UP000053467"/>
    </source>
</evidence>